<evidence type="ECO:0000313" key="2">
    <source>
        <dbReference type="EMBL" id="WSD15880.1"/>
    </source>
</evidence>
<dbReference type="Proteomes" id="UP001340816">
    <property type="component" value="Chromosome"/>
</dbReference>
<dbReference type="EMBL" id="CP109135">
    <property type="protein sequence ID" value="WSD15880.1"/>
    <property type="molecule type" value="Genomic_DNA"/>
</dbReference>
<dbReference type="RefSeq" id="WP_326759785.1">
    <property type="nucleotide sequence ID" value="NZ_CP109135.1"/>
</dbReference>
<organism evidence="2 3">
    <name type="scientific">Streptomyces phaeochromogenes</name>
    <dbReference type="NCBI Taxonomy" id="1923"/>
    <lineage>
        <taxon>Bacteria</taxon>
        <taxon>Bacillati</taxon>
        <taxon>Actinomycetota</taxon>
        <taxon>Actinomycetes</taxon>
        <taxon>Kitasatosporales</taxon>
        <taxon>Streptomycetaceae</taxon>
        <taxon>Streptomyces</taxon>
        <taxon>Streptomyces phaeochromogenes group</taxon>
    </lineage>
</organism>
<feature type="compositionally biased region" description="Pro residues" evidence="1">
    <location>
        <begin position="132"/>
        <end position="146"/>
    </location>
</feature>
<evidence type="ECO:0000313" key="3">
    <source>
        <dbReference type="Proteomes" id="UP001340816"/>
    </source>
</evidence>
<keyword evidence="3" id="KW-1185">Reference proteome</keyword>
<evidence type="ECO:0000256" key="1">
    <source>
        <dbReference type="SAM" id="MobiDB-lite"/>
    </source>
</evidence>
<gene>
    <name evidence="2" type="ORF">OHB35_22975</name>
</gene>
<feature type="region of interest" description="Disordered" evidence="1">
    <location>
        <begin position="107"/>
        <end position="150"/>
    </location>
</feature>
<feature type="region of interest" description="Disordered" evidence="1">
    <location>
        <begin position="1"/>
        <end position="23"/>
    </location>
</feature>
<proteinExistence type="predicted"/>
<sequence length="272" mass="29580">MTDQHFSAHARTRTGRSHQGVGHVDEHHDERFTVVGNHLAQHSELSLTAIGLAVHIHSLRSGTLVGIKALAAKFPEGETRIASALRELETHGYLARIKERLPSGRIVTRTISYNKPRTHTAPRPPKPHSDPPRTPTPPPAVPPQPHDLPAHRTARDVLAGLRTHDPRLHLSEQDVRRLAPAVATWLERGVTPEDVRRTLSAGMPQEGVRHPAGFLAHRLTALLPPPLPAARPEPPRPAPLQNCDDCDRAFRAATPGRCRGCSVAHQAGAAAA</sequence>
<name>A0ABZ1HEZ7_STRPH</name>
<accession>A0ABZ1HEZ7</accession>
<protein>
    <submittedName>
        <fullName evidence="2">Helix-turn-helix domain-containing protein</fullName>
    </submittedName>
</protein>
<reference evidence="2 3" key="1">
    <citation type="submission" date="2022-10" db="EMBL/GenBank/DDBJ databases">
        <title>The complete genomes of actinobacterial strains from the NBC collection.</title>
        <authorList>
            <person name="Joergensen T.S."/>
            <person name="Alvarez Arevalo M."/>
            <person name="Sterndorff E.B."/>
            <person name="Faurdal D."/>
            <person name="Vuksanovic O."/>
            <person name="Mourched A.-S."/>
            <person name="Charusanti P."/>
            <person name="Shaw S."/>
            <person name="Blin K."/>
            <person name="Weber T."/>
        </authorList>
    </citation>
    <scope>NUCLEOTIDE SEQUENCE [LARGE SCALE GENOMIC DNA]</scope>
    <source>
        <strain evidence="2 3">NBC 01752</strain>
    </source>
</reference>